<evidence type="ECO:0008006" key="2">
    <source>
        <dbReference type="Google" id="ProtNLM"/>
    </source>
</evidence>
<organism evidence="1">
    <name type="scientific">hydrothermal vent metagenome</name>
    <dbReference type="NCBI Taxonomy" id="652676"/>
    <lineage>
        <taxon>unclassified sequences</taxon>
        <taxon>metagenomes</taxon>
        <taxon>ecological metagenomes</taxon>
    </lineage>
</organism>
<dbReference type="EMBL" id="UOEP01000171">
    <property type="protein sequence ID" value="VAW22395.1"/>
    <property type="molecule type" value="Genomic_DNA"/>
</dbReference>
<evidence type="ECO:0000313" key="1">
    <source>
        <dbReference type="EMBL" id="VAW22395.1"/>
    </source>
</evidence>
<sequence length="234" mass="26088">MKNILFSIIIIVSAALLFPGCEKLVGFDPEFTCKINPNPTVVDELVVFTIEGDADRFAIYTGDPGHIYANSFEAVTEGKVIDKEELYLPEDSLAAIVATGLYPVEATNLLKGIVNHVYISKIQARTSMNILLQNTTLYTDLALYQMTGEFLGYFVTDYGFLEPEEGWSTGFNIDIGDKRLGYIYKTPGTYTVTIIGTTVGQKKYKGSGYKKERVFSADEYDLNRVVKEYTITVN</sequence>
<name>A0A3B0TUX3_9ZZZZ</name>
<dbReference type="AlphaFoldDB" id="A0A3B0TUX3"/>
<accession>A0A3B0TUX3</accession>
<reference evidence="1" key="1">
    <citation type="submission" date="2018-06" db="EMBL/GenBank/DDBJ databases">
        <authorList>
            <person name="Zhirakovskaya E."/>
        </authorList>
    </citation>
    <scope>NUCLEOTIDE SEQUENCE</scope>
</reference>
<gene>
    <name evidence="1" type="ORF">MNBD_BACTEROID01-1678</name>
</gene>
<proteinExistence type="predicted"/>
<protein>
    <recommendedName>
        <fullName evidence="2">DUF5017 domain-containing protein</fullName>
    </recommendedName>
</protein>